<comment type="caution">
    <text evidence="2">The sequence shown here is derived from an EMBL/GenBank/DDBJ whole genome shotgun (WGS) entry which is preliminary data.</text>
</comment>
<dbReference type="EMBL" id="JAAAIM010001275">
    <property type="protein sequence ID" value="KAG0280301.1"/>
    <property type="molecule type" value="Genomic_DNA"/>
</dbReference>
<feature type="region of interest" description="Disordered" evidence="1">
    <location>
        <begin position="212"/>
        <end position="232"/>
    </location>
</feature>
<accession>A0ABQ7JN29</accession>
<dbReference type="Proteomes" id="UP001194696">
    <property type="component" value="Unassembled WGS sequence"/>
</dbReference>
<feature type="non-terminal residue" evidence="2">
    <location>
        <position position="1"/>
    </location>
</feature>
<sequence length="399" mass="41907">TLRLIDRVPVAPVMAATAATAAVAPAIAHKMATDTTKPVDVEGDKTNRALTAPHPVVPLIPETTTASAINPVMTAPHPGISNSHYDEPNSVLTAPRSMIPAPATESHSTTTPHSVPKKVAVPLVAAAAVAPLVTPAPNVKPTASATTANVPAAAPIAGKTAVTNTVTSYDTKPAPVVQATPISQQHSQQQYNTLPRQHQTSSANMAPIQATTAGPLNTQPRQYQPPPTNKAPIQAATAAPLNTQPRQYQPPSTNTAPILAATAAPLVTQGRRSQERSHVDKITTTAPKDYQGPLPQLQAGEEIVWVKTVTTTDYYDDKSPPGLRSGAPTNVAHNTKNSSKNMPAPVGTGGRNVPGVQEQGVPANTVHDNTTGKKRHSGFFDRLIHRHHHENVDKGKQRT</sequence>
<evidence type="ECO:0000256" key="1">
    <source>
        <dbReference type="SAM" id="MobiDB-lite"/>
    </source>
</evidence>
<feature type="compositionally biased region" description="Polar residues" evidence="1">
    <location>
        <begin position="212"/>
        <end position="222"/>
    </location>
</feature>
<reference evidence="2 3" key="1">
    <citation type="journal article" date="2020" name="Fungal Divers.">
        <title>Resolving the Mortierellaceae phylogeny through synthesis of multi-gene phylogenetics and phylogenomics.</title>
        <authorList>
            <person name="Vandepol N."/>
            <person name="Liber J."/>
            <person name="Desiro A."/>
            <person name="Na H."/>
            <person name="Kennedy M."/>
            <person name="Barry K."/>
            <person name="Grigoriev I.V."/>
            <person name="Miller A.N."/>
            <person name="O'Donnell K."/>
            <person name="Stajich J.E."/>
            <person name="Bonito G."/>
        </authorList>
    </citation>
    <scope>NUCLEOTIDE SEQUENCE [LARGE SCALE GENOMIC DNA]</scope>
    <source>
        <strain evidence="2 3">AD045</strain>
    </source>
</reference>
<name>A0ABQ7JN29_9FUNG</name>
<proteinExistence type="predicted"/>
<keyword evidence="3" id="KW-1185">Reference proteome</keyword>
<protein>
    <submittedName>
        <fullName evidence="2">Uncharacterized protein</fullName>
    </submittedName>
</protein>
<evidence type="ECO:0000313" key="2">
    <source>
        <dbReference type="EMBL" id="KAG0280301.1"/>
    </source>
</evidence>
<organism evidence="2 3">
    <name type="scientific">Linnemannia gamsii</name>
    <dbReference type="NCBI Taxonomy" id="64522"/>
    <lineage>
        <taxon>Eukaryota</taxon>
        <taxon>Fungi</taxon>
        <taxon>Fungi incertae sedis</taxon>
        <taxon>Mucoromycota</taxon>
        <taxon>Mortierellomycotina</taxon>
        <taxon>Mortierellomycetes</taxon>
        <taxon>Mortierellales</taxon>
        <taxon>Mortierellaceae</taxon>
        <taxon>Linnemannia</taxon>
    </lineage>
</organism>
<evidence type="ECO:0000313" key="3">
    <source>
        <dbReference type="Proteomes" id="UP001194696"/>
    </source>
</evidence>
<feature type="compositionally biased region" description="Polar residues" evidence="1">
    <location>
        <begin position="327"/>
        <end position="341"/>
    </location>
</feature>
<feature type="region of interest" description="Disordered" evidence="1">
    <location>
        <begin position="317"/>
        <end position="373"/>
    </location>
</feature>
<gene>
    <name evidence="2" type="ORF">BGZ96_001611</name>
</gene>